<dbReference type="EMBL" id="CP050831">
    <property type="protein sequence ID" value="QIU97561.1"/>
    <property type="molecule type" value="Genomic_DNA"/>
</dbReference>
<keyword evidence="2" id="KW-1185">Reference proteome</keyword>
<accession>A0A6H0KWX2</accession>
<name>A0A6H0KWX2_9BACE</name>
<evidence type="ECO:0000313" key="1">
    <source>
        <dbReference type="EMBL" id="QIU97561.1"/>
    </source>
</evidence>
<reference evidence="1 2" key="1">
    <citation type="submission" date="2020-03" db="EMBL/GenBank/DDBJ databases">
        <title>Genomic analysis of Bacteroides faecium CBA7301.</title>
        <authorList>
            <person name="Kim J."/>
            <person name="Roh S.W."/>
        </authorList>
    </citation>
    <scope>NUCLEOTIDE SEQUENCE [LARGE SCALE GENOMIC DNA]</scope>
    <source>
        <strain evidence="1 2">CBA7301</strain>
    </source>
</reference>
<proteinExistence type="predicted"/>
<dbReference type="Proteomes" id="UP000501780">
    <property type="component" value="Chromosome"/>
</dbReference>
<dbReference type="AlphaFoldDB" id="A0A6H0KWX2"/>
<dbReference type="KEGG" id="bfc:BacF7301_19030"/>
<evidence type="ECO:0000313" key="2">
    <source>
        <dbReference type="Proteomes" id="UP000501780"/>
    </source>
</evidence>
<organism evidence="1 2">
    <name type="scientific">Bacteroides faecium</name>
    <dbReference type="NCBI Taxonomy" id="2715212"/>
    <lineage>
        <taxon>Bacteria</taxon>
        <taxon>Pseudomonadati</taxon>
        <taxon>Bacteroidota</taxon>
        <taxon>Bacteroidia</taxon>
        <taxon>Bacteroidales</taxon>
        <taxon>Bacteroidaceae</taxon>
        <taxon>Bacteroides</taxon>
    </lineage>
</organism>
<sequence>MKNEKCTNDNPSPERTLIMPIAADKSEYKTRLPRVFLIAEDGVMHCIRALKSLNLSRYDHIYITILRHLDEKYALTERLILQFRINGITNAEIVVLDQPTTSQPDTIYQTILQKDIHGSIFVKDADCSFCGDDTIGNAIAIYPLEELDWVNPKNKSYVSVDDMYYITNIIEKRIVFHFFTAGGYSFESADTYCRYYEQFRQQPGLYLSHIIYSMLLDKHTFRPVLTKEYEDFELKFEKK</sequence>
<gene>
    <name evidence="1" type="ORF">BacF7301_19030</name>
</gene>
<dbReference type="InterPro" id="IPR029044">
    <property type="entry name" value="Nucleotide-diphossugar_trans"/>
</dbReference>
<dbReference type="Gene3D" id="3.90.550.10">
    <property type="entry name" value="Spore Coat Polysaccharide Biosynthesis Protein SpsA, Chain A"/>
    <property type="match status" value="1"/>
</dbReference>
<evidence type="ECO:0008006" key="3">
    <source>
        <dbReference type="Google" id="ProtNLM"/>
    </source>
</evidence>
<protein>
    <recommendedName>
        <fullName evidence="3">Glycosyltransferase family 2 protein</fullName>
    </recommendedName>
</protein>